<protein>
    <submittedName>
        <fullName evidence="1">Uncharacterized protein</fullName>
    </submittedName>
</protein>
<organism evidence="1 3">
    <name type="scientific">Didymodactylos carnosus</name>
    <dbReference type="NCBI Taxonomy" id="1234261"/>
    <lineage>
        <taxon>Eukaryota</taxon>
        <taxon>Metazoa</taxon>
        <taxon>Spiralia</taxon>
        <taxon>Gnathifera</taxon>
        <taxon>Rotifera</taxon>
        <taxon>Eurotatoria</taxon>
        <taxon>Bdelloidea</taxon>
        <taxon>Philodinida</taxon>
        <taxon>Philodinidae</taxon>
        <taxon>Didymodactylos</taxon>
    </lineage>
</organism>
<dbReference type="EMBL" id="CAJOBC010002102">
    <property type="protein sequence ID" value="CAF3715606.1"/>
    <property type="molecule type" value="Genomic_DNA"/>
</dbReference>
<keyword evidence="3" id="KW-1185">Reference proteome</keyword>
<gene>
    <name evidence="1" type="ORF">GPM918_LOCUS10594</name>
    <name evidence="2" type="ORF">SRO942_LOCUS10595</name>
</gene>
<evidence type="ECO:0000313" key="2">
    <source>
        <dbReference type="EMBL" id="CAF3715606.1"/>
    </source>
</evidence>
<reference evidence="1" key="1">
    <citation type="submission" date="2021-02" db="EMBL/GenBank/DDBJ databases">
        <authorList>
            <person name="Nowell W R."/>
        </authorList>
    </citation>
    <scope>NUCLEOTIDE SEQUENCE</scope>
</reference>
<dbReference type="Proteomes" id="UP000663829">
    <property type="component" value="Unassembled WGS sequence"/>
</dbReference>
<dbReference type="Proteomes" id="UP000681722">
    <property type="component" value="Unassembled WGS sequence"/>
</dbReference>
<sequence>MNPCPPGWQMIVTGGPPGAPIGSGPVASGAFGPAVGLGGGIISSGGGFGGIGPIGASSSGGGLANLAASLPIPPQGQLIADYIVEQSAGLASGRYPPPQVVVDGAQGSGSFNEVVEEVSTRPTIIEVWQKRTRMHSAKSASSISPARSDRGLDLDKFRKEILDAISRISHGQTVGPGREPIRYHWTGHDGETQTEIHGNEIAWRTYQREKGTQSEGGAVTPGPIQQIGGGGGEVKVIVQPIQPVFYMPRGPQQQVGPASSSAPNVVYVPRNVYVPVIKPVFVPRERVIVRPQIIHVARPVLVDRPVPVTQRPIIIDRERPVPVPIRAAAKVQHGPQIIREEYVYRDNLPVAYGGRCANHASGVSYGYMPTHVEDQYASSGEAIYQTQSAPPTVVDMIVPNQFYRSGSGLDLLNSPRGLQQSASLAGVPVNRSTQIEVLDTTVNPFWQKTDQSHLLRRYGRQAVDIVGKTDQLGGMYSSGNGILRSNSVNSQIGGLQRSGSFGSIPLGDIRNLPPEGFGPGRRPIRVNY</sequence>
<evidence type="ECO:0000313" key="3">
    <source>
        <dbReference type="Proteomes" id="UP000663829"/>
    </source>
</evidence>
<dbReference type="OrthoDB" id="10042072at2759"/>
<dbReference type="AlphaFoldDB" id="A0A814CA78"/>
<comment type="caution">
    <text evidence="1">The sequence shown here is derived from an EMBL/GenBank/DDBJ whole genome shotgun (WGS) entry which is preliminary data.</text>
</comment>
<accession>A0A814CA78</accession>
<proteinExistence type="predicted"/>
<dbReference type="EMBL" id="CAJNOQ010002102">
    <property type="protein sequence ID" value="CAF0938813.1"/>
    <property type="molecule type" value="Genomic_DNA"/>
</dbReference>
<name>A0A814CA78_9BILA</name>
<evidence type="ECO:0000313" key="1">
    <source>
        <dbReference type="EMBL" id="CAF0938813.1"/>
    </source>
</evidence>